<evidence type="ECO:0000313" key="7">
    <source>
        <dbReference type="EMBL" id="CCW36487.1"/>
    </source>
</evidence>
<sequence>MNFIRHITPLFTLFFLLFVLPLRGLCTPPAFMIGADLSFLKFAEDEGDVFFENGKPVDVLQLLKNHGYNWVRLRLFVHPTDLPNNLDYTIALAKRAKALGYHFLLDLHYSDTWADPHHQITPSAWQNLSHPELVKTVFRYTKDTIEAFRKANVMPDMVQIGNEVSVGLLWPDGKLPEHWDHFADLMKAGISGVYAACPTKLRPWIMIHIDRGGDWQYTHLFFDRLAAYHIHYDIIGQSYYPWWHGSLEELQQNMRLTAQTYHKPIVIVETAYHWQKAEYPNGNGPFPETPEGQKQFLQTVYQIVQSTPDHLGVGVFWWEPAVPFHGTYASLVSRSFFNEDHEALPVIMAFDGYTSGIGVPSSTSSEK</sequence>
<evidence type="ECO:0000256" key="1">
    <source>
        <dbReference type="ARBA" id="ARBA00001695"/>
    </source>
</evidence>
<dbReference type="GO" id="GO:0031218">
    <property type="term" value="F:arabinogalactan endo-1,4-beta-galactosidase activity"/>
    <property type="evidence" value="ECO:0007669"/>
    <property type="project" value="UniProtKB-EC"/>
</dbReference>
<dbReference type="FunCoup" id="S0F046">
    <property type="interactions" value="30"/>
</dbReference>
<dbReference type="eggNOG" id="COG3867">
    <property type="taxonomic scope" value="Bacteria"/>
</dbReference>
<protein>
    <recommendedName>
        <fullName evidence="3 6">Arabinogalactan endo-beta-1,4-galactanase</fullName>
        <ecNumber evidence="3 6">3.2.1.89</ecNumber>
    </recommendedName>
</protein>
<keyword evidence="4 6" id="KW-0378">Hydrolase</keyword>
<reference evidence="8" key="1">
    <citation type="submission" date="2013-03" db="EMBL/GenBank/DDBJ databases">
        <title>Genome sequence of Chthonomonas calidirosea, the first sequenced genome from the Armatimonadetes phylum (formally candidate division OP10).</title>
        <authorList>
            <person name="Lee K.C.Y."/>
            <person name="Morgan X.C."/>
            <person name="Dunfield P.F."/>
            <person name="Tamas I."/>
            <person name="Houghton K.M."/>
            <person name="Vyssotski M."/>
            <person name="Ryan J.L.J."/>
            <person name="Lagutin K."/>
            <person name="McDonald I.R."/>
            <person name="Stott M.B."/>
        </authorList>
    </citation>
    <scope>NUCLEOTIDE SEQUENCE [LARGE SCALE GENOMIC DNA]</scope>
    <source>
        <strain evidence="8">DSM 23976 / ICMP 18418 / T49</strain>
    </source>
</reference>
<dbReference type="EC" id="3.2.1.89" evidence="3 6"/>
<name>S0F046_CHTCT</name>
<evidence type="ECO:0000256" key="6">
    <source>
        <dbReference type="RuleBase" id="RU361192"/>
    </source>
</evidence>
<dbReference type="HOGENOM" id="CLU_011259_2_1_0"/>
<dbReference type="SUPFAM" id="SSF51445">
    <property type="entry name" value="(Trans)glycosidases"/>
    <property type="match status" value="1"/>
</dbReference>
<dbReference type="OrthoDB" id="9768786at2"/>
<dbReference type="PANTHER" id="PTHR34983:SF1">
    <property type="entry name" value="ARABINOGALACTAN ENDO-BETA-1,4-GALACTANASE A"/>
    <property type="match status" value="1"/>
</dbReference>
<dbReference type="PATRIC" id="fig|1303518.3.peg.2799"/>
<dbReference type="EMBL" id="HF951689">
    <property type="protein sequence ID" value="CCW36487.1"/>
    <property type="molecule type" value="Genomic_DNA"/>
</dbReference>
<dbReference type="Proteomes" id="UP000014227">
    <property type="component" value="Chromosome I"/>
</dbReference>
<dbReference type="Gene3D" id="3.20.20.80">
    <property type="entry name" value="Glycosidases"/>
    <property type="match status" value="1"/>
</dbReference>
<dbReference type="InterPro" id="IPR017853">
    <property type="entry name" value="GH"/>
</dbReference>
<keyword evidence="5 6" id="KW-0326">Glycosidase</keyword>
<dbReference type="GO" id="GO:0045490">
    <property type="term" value="P:pectin catabolic process"/>
    <property type="evidence" value="ECO:0007669"/>
    <property type="project" value="TreeGrafter"/>
</dbReference>
<dbReference type="InParanoid" id="S0F046"/>
<keyword evidence="8" id="KW-1185">Reference proteome</keyword>
<dbReference type="AlphaFoldDB" id="S0F046"/>
<accession>S0F046</accession>
<evidence type="ECO:0000256" key="5">
    <source>
        <dbReference type="ARBA" id="ARBA00023295"/>
    </source>
</evidence>
<proteinExistence type="inferred from homology"/>
<dbReference type="KEGG" id="ccz:CCALI_02697"/>
<dbReference type="PANTHER" id="PTHR34983">
    <property type="entry name" value="ARABINOGALACTAN ENDO-BETA-1,4-GALACTANASE A"/>
    <property type="match status" value="1"/>
</dbReference>
<dbReference type="Pfam" id="PF07745">
    <property type="entry name" value="Glyco_hydro_53"/>
    <property type="match status" value="1"/>
</dbReference>
<dbReference type="GO" id="GO:0015926">
    <property type="term" value="F:glucosidase activity"/>
    <property type="evidence" value="ECO:0007669"/>
    <property type="project" value="InterPro"/>
</dbReference>
<dbReference type="STRING" id="454171.CP488_01394"/>
<evidence type="ECO:0000313" key="8">
    <source>
        <dbReference type="Proteomes" id="UP000014227"/>
    </source>
</evidence>
<dbReference type="InterPro" id="IPR011683">
    <property type="entry name" value="Glyco_hydro_53"/>
</dbReference>
<evidence type="ECO:0000256" key="2">
    <source>
        <dbReference type="ARBA" id="ARBA00010687"/>
    </source>
</evidence>
<dbReference type="RefSeq" id="WP_016483996.1">
    <property type="nucleotide sequence ID" value="NC_021487.1"/>
</dbReference>
<comment type="similarity">
    <text evidence="2 6">Belongs to the glycosyl hydrolase 53 family.</text>
</comment>
<gene>
    <name evidence="7" type="ORF">CCALI_02697</name>
</gene>
<evidence type="ECO:0000256" key="4">
    <source>
        <dbReference type="ARBA" id="ARBA00022801"/>
    </source>
</evidence>
<organism evidence="7 8">
    <name type="scientific">Chthonomonas calidirosea (strain DSM 23976 / ICMP 18418 / T49)</name>
    <dbReference type="NCBI Taxonomy" id="1303518"/>
    <lineage>
        <taxon>Bacteria</taxon>
        <taxon>Bacillati</taxon>
        <taxon>Armatimonadota</taxon>
        <taxon>Chthonomonadia</taxon>
        <taxon>Chthonomonadales</taxon>
        <taxon>Chthonomonadaceae</taxon>
        <taxon>Chthonomonas</taxon>
    </lineage>
</organism>
<comment type="catalytic activity">
    <reaction evidence="1 6">
        <text>The enzyme specifically hydrolyzes (1-&gt;4)-beta-D-galactosidic linkages in type I arabinogalactans.</text>
        <dbReference type="EC" id="3.2.1.89"/>
    </reaction>
</comment>
<evidence type="ECO:0000256" key="3">
    <source>
        <dbReference type="ARBA" id="ARBA00012556"/>
    </source>
</evidence>